<protein>
    <submittedName>
        <fullName evidence="1">Uncharacterized protein</fullName>
    </submittedName>
</protein>
<accession>A0AAD7ZUH7</accession>
<reference evidence="1" key="1">
    <citation type="journal article" date="2023" name="IScience">
        <title>Live-bearing cockroach genome reveals convergent evolutionary mechanisms linked to viviparity in insects and beyond.</title>
        <authorList>
            <person name="Fouks B."/>
            <person name="Harrison M.C."/>
            <person name="Mikhailova A.A."/>
            <person name="Marchal E."/>
            <person name="English S."/>
            <person name="Carruthers M."/>
            <person name="Jennings E.C."/>
            <person name="Chiamaka E.L."/>
            <person name="Frigard R.A."/>
            <person name="Pippel M."/>
            <person name="Attardo G.M."/>
            <person name="Benoit J.B."/>
            <person name="Bornberg-Bauer E."/>
            <person name="Tobe S.S."/>
        </authorList>
    </citation>
    <scope>NUCLEOTIDE SEQUENCE</scope>
    <source>
        <strain evidence="1">Stay&amp;Tobe</strain>
    </source>
</reference>
<gene>
    <name evidence="1" type="ORF">L9F63_019485</name>
</gene>
<dbReference type="AlphaFoldDB" id="A0AAD7ZUH7"/>
<feature type="non-terminal residue" evidence="1">
    <location>
        <position position="1"/>
    </location>
</feature>
<evidence type="ECO:0000313" key="1">
    <source>
        <dbReference type="EMBL" id="KAJ9586941.1"/>
    </source>
</evidence>
<dbReference type="EMBL" id="JASPKZ010006822">
    <property type="protein sequence ID" value="KAJ9586941.1"/>
    <property type="molecule type" value="Genomic_DNA"/>
</dbReference>
<feature type="non-terminal residue" evidence="1">
    <location>
        <position position="91"/>
    </location>
</feature>
<organism evidence="1 2">
    <name type="scientific">Diploptera punctata</name>
    <name type="common">Pacific beetle cockroach</name>
    <dbReference type="NCBI Taxonomy" id="6984"/>
    <lineage>
        <taxon>Eukaryota</taxon>
        <taxon>Metazoa</taxon>
        <taxon>Ecdysozoa</taxon>
        <taxon>Arthropoda</taxon>
        <taxon>Hexapoda</taxon>
        <taxon>Insecta</taxon>
        <taxon>Pterygota</taxon>
        <taxon>Neoptera</taxon>
        <taxon>Polyneoptera</taxon>
        <taxon>Dictyoptera</taxon>
        <taxon>Blattodea</taxon>
        <taxon>Blaberoidea</taxon>
        <taxon>Blaberidae</taxon>
        <taxon>Diplopterinae</taxon>
        <taxon>Diploptera</taxon>
    </lineage>
</organism>
<reference evidence="1" key="2">
    <citation type="submission" date="2023-05" db="EMBL/GenBank/DDBJ databases">
        <authorList>
            <person name="Fouks B."/>
        </authorList>
    </citation>
    <scope>NUCLEOTIDE SEQUENCE</scope>
    <source>
        <strain evidence="1">Stay&amp;Tobe</strain>
        <tissue evidence="1">Testes</tissue>
    </source>
</reference>
<comment type="caution">
    <text evidence="1">The sequence shown here is derived from an EMBL/GenBank/DDBJ whole genome shotgun (WGS) entry which is preliminary data.</text>
</comment>
<evidence type="ECO:0000313" key="2">
    <source>
        <dbReference type="Proteomes" id="UP001233999"/>
    </source>
</evidence>
<sequence length="91" mass="9985">DRVRVRLATSMMSCSDARGRGSCPAAVVPGVNCGLVSEVISSIVNQNSDYRIPKDLSTKLLENARHFSFFKLATDHATFEHTTVMCRSRPA</sequence>
<keyword evidence="2" id="KW-1185">Reference proteome</keyword>
<name>A0AAD7ZUH7_DIPPU</name>
<dbReference type="Proteomes" id="UP001233999">
    <property type="component" value="Unassembled WGS sequence"/>
</dbReference>
<proteinExistence type="predicted"/>